<feature type="domain" description="dUTPase-like" evidence="8">
    <location>
        <begin position="16"/>
        <end position="149"/>
    </location>
</feature>
<keyword evidence="3" id="KW-0479">Metal-binding</keyword>
<evidence type="ECO:0000256" key="7">
    <source>
        <dbReference type="ARBA" id="ARBA00047686"/>
    </source>
</evidence>
<comment type="similarity">
    <text evidence="1">Belongs to the dUTPase family.</text>
</comment>
<name>A0A7H1AZ22_9GAMM</name>
<proteinExistence type="inferred from homology"/>
<evidence type="ECO:0000256" key="2">
    <source>
        <dbReference type="ARBA" id="ARBA00012379"/>
    </source>
</evidence>
<dbReference type="InterPro" id="IPR036157">
    <property type="entry name" value="dUTPase-like_sf"/>
</dbReference>
<dbReference type="EC" id="3.6.1.23" evidence="2"/>
<sequence>MNKIEVKITNKIINQKFSFPTYSTIGSSGLDLRACLENKIILNSQETILIPTGIEIYIKNPHITALIVPRSGLGHNKGIVLGNLIGVIDSDYQGQIMISLWNRSKKKFYIHPYSRIAQMLFVPIIKPTFSIVKKFKKTLRNKNGFGHSGIQ</sequence>
<dbReference type="InterPro" id="IPR029054">
    <property type="entry name" value="dUTPase-like"/>
</dbReference>
<evidence type="ECO:0000313" key="9">
    <source>
        <dbReference type="EMBL" id="QNS01727.1"/>
    </source>
</evidence>
<dbReference type="SUPFAM" id="SSF51283">
    <property type="entry name" value="dUTPase-like"/>
    <property type="match status" value="1"/>
</dbReference>
<dbReference type="Proteomes" id="UP000516346">
    <property type="component" value="Chromosome"/>
</dbReference>
<dbReference type="GO" id="GO:0000287">
    <property type="term" value="F:magnesium ion binding"/>
    <property type="evidence" value="ECO:0007669"/>
    <property type="project" value="InterPro"/>
</dbReference>
<evidence type="ECO:0000259" key="8">
    <source>
        <dbReference type="Pfam" id="PF00692"/>
    </source>
</evidence>
<comment type="catalytic activity">
    <reaction evidence="7">
        <text>dUTP + H2O = dUMP + diphosphate + H(+)</text>
        <dbReference type="Rhea" id="RHEA:10248"/>
        <dbReference type="ChEBI" id="CHEBI:15377"/>
        <dbReference type="ChEBI" id="CHEBI:15378"/>
        <dbReference type="ChEBI" id="CHEBI:33019"/>
        <dbReference type="ChEBI" id="CHEBI:61555"/>
        <dbReference type="ChEBI" id="CHEBI:246422"/>
        <dbReference type="EC" id="3.6.1.23"/>
    </reaction>
</comment>
<evidence type="ECO:0000256" key="6">
    <source>
        <dbReference type="ARBA" id="ARBA00023080"/>
    </source>
</evidence>
<dbReference type="GO" id="GO:0006226">
    <property type="term" value="P:dUMP biosynthetic process"/>
    <property type="evidence" value="ECO:0007669"/>
    <property type="project" value="InterPro"/>
</dbReference>
<keyword evidence="6" id="KW-0546">Nucleotide metabolism</keyword>
<dbReference type="NCBIfam" id="NF001862">
    <property type="entry name" value="PRK00601.1"/>
    <property type="match status" value="1"/>
</dbReference>
<dbReference type="AlphaFoldDB" id="A0A7H1AZ22"/>
<accession>A0A7H1AZ22</accession>
<protein>
    <recommendedName>
        <fullName evidence="2">dUTP diphosphatase</fullName>
        <ecNumber evidence="2">3.6.1.23</ecNumber>
    </recommendedName>
</protein>
<dbReference type="InterPro" id="IPR033704">
    <property type="entry name" value="dUTPase_trimeric"/>
</dbReference>
<evidence type="ECO:0000256" key="1">
    <source>
        <dbReference type="ARBA" id="ARBA00006581"/>
    </source>
</evidence>
<keyword evidence="5" id="KW-0460">Magnesium</keyword>
<dbReference type="GO" id="GO:0046081">
    <property type="term" value="P:dUTP catabolic process"/>
    <property type="evidence" value="ECO:0007669"/>
    <property type="project" value="InterPro"/>
</dbReference>
<keyword evidence="4 9" id="KW-0378">Hydrolase</keyword>
<dbReference type="FunFam" id="2.70.40.10:FF:000002">
    <property type="entry name" value="dUTP diphosphatase"/>
    <property type="match status" value="1"/>
</dbReference>
<dbReference type="Gene3D" id="2.70.40.10">
    <property type="match status" value="1"/>
</dbReference>
<evidence type="ECO:0000256" key="4">
    <source>
        <dbReference type="ARBA" id="ARBA00022801"/>
    </source>
</evidence>
<dbReference type="PANTHER" id="PTHR11241">
    <property type="entry name" value="DEOXYURIDINE 5'-TRIPHOSPHATE NUCLEOTIDOHYDROLASE"/>
    <property type="match status" value="1"/>
</dbReference>
<reference evidence="9 10" key="1">
    <citation type="submission" date="2020-09" db="EMBL/GenBank/DDBJ databases">
        <title>Genome sequence of the banana aphid, Pentalonia nigronervosa Coquerel (Hemiptera: Aphididae) and its symbionts.</title>
        <authorList>
            <person name="Mathers T.C."/>
            <person name="Mugford S.T."/>
            <person name="Hogenhout S.A."/>
            <person name="Tripathi L."/>
        </authorList>
    </citation>
    <scope>NUCLEOTIDE SEQUENCE [LARGE SCALE GENOMIC DNA]</scope>
    <source>
        <strain evidence="9">Ba4</strain>
    </source>
</reference>
<dbReference type="Pfam" id="PF00692">
    <property type="entry name" value="dUTPase"/>
    <property type="match status" value="1"/>
</dbReference>
<dbReference type="EMBL" id="CP061275">
    <property type="protein sequence ID" value="QNS01727.1"/>
    <property type="molecule type" value="Genomic_DNA"/>
</dbReference>
<dbReference type="InterPro" id="IPR008181">
    <property type="entry name" value="dUTPase"/>
</dbReference>
<dbReference type="CDD" id="cd07557">
    <property type="entry name" value="trimeric_dUTPase"/>
    <property type="match status" value="1"/>
</dbReference>
<evidence type="ECO:0000256" key="5">
    <source>
        <dbReference type="ARBA" id="ARBA00022842"/>
    </source>
</evidence>
<evidence type="ECO:0000313" key="10">
    <source>
        <dbReference type="Proteomes" id="UP000516346"/>
    </source>
</evidence>
<dbReference type="NCBIfam" id="TIGR00576">
    <property type="entry name" value="dut"/>
    <property type="match status" value="1"/>
</dbReference>
<organism evidence="9 10">
    <name type="scientific">Buchnera aphidicola</name>
    <name type="common">Pentalonia nigronervosa</name>
    <dbReference type="NCBI Taxonomy" id="1309793"/>
    <lineage>
        <taxon>Bacteria</taxon>
        <taxon>Pseudomonadati</taxon>
        <taxon>Pseudomonadota</taxon>
        <taxon>Gammaproteobacteria</taxon>
        <taxon>Enterobacterales</taxon>
        <taxon>Erwiniaceae</taxon>
        <taxon>Buchnera</taxon>
    </lineage>
</organism>
<dbReference type="GO" id="GO:0004170">
    <property type="term" value="F:dUTP diphosphatase activity"/>
    <property type="evidence" value="ECO:0007669"/>
    <property type="project" value="UniProtKB-EC"/>
</dbReference>
<evidence type="ECO:0000256" key="3">
    <source>
        <dbReference type="ARBA" id="ARBA00022723"/>
    </source>
</evidence>
<gene>
    <name evidence="9" type="primary">dut</name>
    <name evidence="9" type="ORF">ICW73_01940</name>
</gene>
<dbReference type="PANTHER" id="PTHR11241:SF0">
    <property type="entry name" value="DEOXYURIDINE 5'-TRIPHOSPHATE NUCLEOTIDOHYDROLASE"/>
    <property type="match status" value="1"/>
</dbReference>